<feature type="compositionally biased region" description="Basic and acidic residues" evidence="1">
    <location>
        <begin position="164"/>
        <end position="174"/>
    </location>
</feature>
<feature type="transmembrane region" description="Helical" evidence="2">
    <location>
        <begin position="77"/>
        <end position="103"/>
    </location>
</feature>
<dbReference type="AlphaFoldDB" id="A0A9W9J6V3"/>
<evidence type="ECO:0000256" key="1">
    <source>
        <dbReference type="SAM" id="MobiDB-lite"/>
    </source>
</evidence>
<name>A0A9W9J6V3_9EURO</name>
<dbReference type="GeneID" id="83184762"/>
<dbReference type="OrthoDB" id="3453456at2759"/>
<gene>
    <name evidence="3" type="ORF">N7498_010405</name>
</gene>
<reference evidence="3" key="1">
    <citation type="submission" date="2022-12" db="EMBL/GenBank/DDBJ databases">
        <authorList>
            <person name="Petersen C."/>
        </authorList>
    </citation>
    <scope>NUCLEOTIDE SEQUENCE</scope>
    <source>
        <strain evidence="3">IBT 15544</strain>
    </source>
</reference>
<keyword evidence="4" id="KW-1185">Reference proteome</keyword>
<evidence type="ECO:0000313" key="3">
    <source>
        <dbReference type="EMBL" id="KAJ5191420.1"/>
    </source>
</evidence>
<feature type="region of interest" description="Disordered" evidence="1">
    <location>
        <begin position="128"/>
        <end position="174"/>
    </location>
</feature>
<evidence type="ECO:0008006" key="5">
    <source>
        <dbReference type="Google" id="ProtNLM"/>
    </source>
</evidence>
<sequence length="174" mass="19569">MSNMPVNTEVPKQKTQGMSRRWPLAFFFGAIVMFIVGGALVGVYLSNTSNCFNDSSSYDYYSNDDDFDCGSSHNGEYYGAVACFIIGGIFKLIGWVFAILYCVRRRRSHQQALASQYYTVPMNPQQPYNTPGPYGSQPQYPPQYPSQPGQPMYPDTGYHNQAPVEKESPPVHYV</sequence>
<evidence type="ECO:0000313" key="4">
    <source>
        <dbReference type="Proteomes" id="UP001150904"/>
    </source>
</evidence>
<dbReference type="RefSeq" id="XP_058304360.1">
    <property type="nucleotide sequence ID" value="XM_058457461.1"/>
</dbReference>
<proteinExistence type="predicted"/>
<dbReference type="EMBL" id="JAPQKR010000016">
    <property type="protein sequence ID" value="KAJ5191420.1"/>
    <property type="molecule type" value="Genomic_DNA"/>
</dbReference>
<keyword evidence="2" id="KW-0812">Transmembrane</keyword>
<dbReference type="Proteomes" id="UP001150904">
    <property type="component" value="Unassembled WGS sequence"/>
</dbReference>
<reference evidence="3" key="2">
    <citation type="journal article" date="2023" name="IMA Fungus">
        <title>Comparative genomic study of the Penicillium genus elucidates a diverse pangenome and 15 lateral gene transfer events.</title>
        <authorList>
            <person name="Petersen C."/>
            <person name="Sorensen T."/>
            <person name="Nielsen M.R."/>
            <person name="Sondergaard T.E."/>
            <person name="Sorensen J.L."/>
            <person name="Fitzpatrick D.A."/>
            <person name="Frisvad J.C."/>
            <person name="Nielsen K.L."/>
        </authorList>
    </citation>
    <scope>NUCLEOTIDE SEQUENCE</scope>
    <source>
        <strain evidence="3">IBT 15544</strain>
    </source>
</reference>
<keyword evidence="2" id="KW-0472">Membrane</keyword>
<protein>
    <recommendedName>
        <fullName evidence="5">Transmembrane protein</fullName>
    </recommendedName>
</protein>
<keyword evidence="2" id="KW-1133">Transmembrane helix</keyword>
<feature type="transmembrane region" description="Helical" evidence="2">
    <location>
        <begin position="22"/>
        <end position="45"/>
    </location>
</feature>
<comment type="caution">
    <text evidence="3">The sequence shown here is derived from an EMBL/GenBank/DDBJ whole genome shotgun (WGS) entry which is preliminary data.</text>
</comment>
<accession>A0A9W9J6V3</accession>
<organism evidence="3 4">
    <name type="scientific">Penicillium cinerascens</name>
    <dbReference type="NCBI Taxonomy" id="70096"/>
    <lineage>
        <taxon>Eukaryota</taxon>
        <taxon>Fungi</taxon>
        <taxon>Dikarya</taxon>
        <taxon>Ascomycota</taxon>
        <taxon>Pezizomycotina</taxon>
        <taxon>Eurotiomycetes</taxon>
        <taxon>Eurotiomycetidae</taxon>
        <taxon>Eurotiales</taxon>
        <taxon>Aspergillaceae</taxon>
        <taxon>Penicillium</taxon>
    </lineage>
</organism>
<evidence type="ECO:0000256" key="2">
    <source>
        <dbReference type="SAM" id="Phobius"/>
    </source>
</evidence>